<evidence type="ECO:0000259" key="1">
    <source>
        <dbReference type="Pfam" id="PF12728"/>
    </source>
</evidence>
<gene>
    <name evidence="2" type="ORF">SAMN04488002_2253</name>
</gene>
<dbReference type="InterPro" id="IPR009061">
    <property type="entry name" value="DNA-bd_dom_put_sf"/>
</dbReference>
<dbReference type="RefSeq" id="WP_090216748.1">
    <property type="nucleotide sequence ID" value="NZ_FOYO01000001.1"/>
</dbReference>
<dbReference type="SUPFAM" id="SSF46955">
    <property type="entry name" value="Putative DNA-binding domain"/>
    <property type="match status" value="1"/>
</dbReference>
<evidence type="ECO:0000313" key="3">
    <source>
        <dbReference type="Proteomes" id="UP000199658"/>
    </source>
</evidence>
<proteinExistence type="predicted"/>
<protein>
    <submittedName>
        <fullName evidence="2">DNA binding domain-containing protein, excisionase family</fullName>
    </submittedName>
</protein>
<dbReference type="InterPro" id="IPR041657">
    <property type="entry name" value="HTH_17"/>
</dbReference>
<dbReference type="EMBL" id="FOYO01000001">
    <property type="protein sequence ID" value="SFR47907.1"/>
    <property type="molecule type" value="Genomic_DNA"/>
</dbReference>
<reference evidence="3" key="1">
    <citation type="submission" date="2016-10" db="EMBL/GenBank/DDBJ databases">
        <authorList>
            <person name="Varghese N."/>
            <person name="Submissions S."/>
        </authorList>
    </citation>
    <scope>NUCLEOTIDE SEQUENCE [LARGE SCALE GENOMIC DNA]</scope>
    <source>
        <strain evidence="3">DSM 26921</strain>
    </source>
</reference>
<dbReference type="AlphaFoldDB" id="A0A1I6H0N9"/>
<evidence type="ECO:0000313" key="2">
    <source>
        <dbReference type="EMBL" id="SFR47907.1"/>
    </source>
</evidence>
<accession>A0A1I6H0N9</accession>
<feature type="domain" description="Helix-turn-helix" evidence="1">
    <location>
        <begin position="16"/>
        <end position="63"/>
    </location>
</feature>
<sequence>MPRFPAPSRIKSHRIYTVWEAAEALGRHRQTIIRWIKEKGLIADRSQRPWLIRGSDLKVFLGQGRKKSRCKLNLHQLYCLGCKLPQEPDGKFADYLQTTPSSGMLSALCPDCGCIMNKMIRRADLGAVRAKIAVTVQQANPRLVFCTDAHSNVTFRDEDQTHVKTRTR</sequence>
<organism evidence="2 3">
    <name type="scientific">Litoreibacter janthinus</name>
    <dbReference type="NCBI Taxonomy" id="670154"/>
    <lineage>
        <taxon>Bacteria</taxon>
        <taxon>Pseudomonadati</taxon>
        <taxon>Pseudomonadota</taxon>
        <taxon>Alphaproteobacteria</taxon>
        <taxon>Rhodobacterales</taxon>
        <taxon>Roseobacteraceae</taxon>
        <taxon>Litoreibacter</taxon>
    </lineage>
</organism>
<dbReference type="STRING" id="670154.SAMN04488002_2253"/>
<dbReference type="OrthoDB" id="8546410at2"/>
<keyword evidence="3" id="KW-1185">Reference proteome</keyword>
<dbReference type="Proteomes" id="UP000199658">
    <property type="component" value="Unassembled WGS sequence"/>
</dbReference>
<name>A0A1I6H0N9_9RHOB</name>
<dbReference type="Pfam" id="PF12728">
    <property type="entry name" value="HTH_17"/>
    <property type="match status" value="1"/>
</dbReference>